<evidence type="ECO:0000256" key="5">
    <source>
        <dbReference type="PIRSR" id="PIRSR602401-1"/>
    </source>
</evidence>
<gene>
    <name evidence="7" type="ORF">SPI_07273</name>
</gene>
<dbReference type="InterPro" id="IPR050364">
    <property type="entry name" value="Cytochrome_P450_fung"/>
</dbReference>
<dbReference type="PRINTS" id="PR00463">
    <property type="entry name" value="EP450I"/>
</dbReference>
<keyword evidence="2 5" id="KW-0479">Metal-binding</keyword>
<dbReference type="SUPFAM" id="SSF48264">
    <property type="entry name" value="Cytochrome P450"/>
    <property type="match status" value="1"/>
</dbReference>
<dbReference type="Pfam" id="PF00067">
    <property type="entry name" value="p450"/>
    <property type="match status" value="1"/>
</dbReference>
<dbReference type="Gene3D" id="1.10.630.10">
    <property type="entry name" value="Cytochrome P450"/>
    <property type="match status" value="1"/>
</dbReference>
<evidence type="ECO:0000256" key="2">
    <source>
        <dbReference type="ARBA" id="ARBA00022723"/>
    </source>
</evidence>
<dbReference type="AlphaFoldDB" id="A0A167QG76"/>
<keyword evidence="6 7" id="KW-0503">Monooxygenase</keyword>
<evidence type="ECO:0000256" key="6">
    <source>
        <dbReference type="RuleBase" id="RU000461"/>
    </source>
</evidence>
<dbReference type="InterPro" id="IPR036396">
    <property type="entry name" value="Cyt_P450_sf"/>
</dbReference>
<comment type="cofactor">
    <cofactor evidence="5">
        <name>heme</name>
        <dbReference type="ChEBI" id="CHEBI:30413"/>
    </cofactor>
</comment>
<dbReference type="GO" id="GO:0004497">
    <property type="term" value="F:monooxygenase activity"/>
    <property type="evidence" value="ECO:0007669"/>
    <property type="project" value="UniProtKB-KW"/>
</dbReference>
<comment type="similarity">
    <text evidence="1 6">Belongs to the cytochrome P450 family.</text>
</comment>
<dbReference type="GO" id="GO:0016705">
    <property type="term" value="F:oxidoreductase activity, acting on paired donors, with incorporation or reduction of molecular oxygen"/>
    <property type="evidence" value="ECO:0007669"/>
    <property type="project" value="InterPro"/>
</dbReference>
<keyword evidence="5 6" id="KW-0349">Heme</keyword>
<dbReference type="STRING" id="1081102.A0A167QG76"/>
<dbReference type="Proteomes" id="UP000076874">
    <property type="component" value="Unassembled WGS sequence"/>
</dbReference>
<comment type="caution">
    <text evidence="7">The sequence shown here is derived from an EMBL/GenBank/DDBJ whole genome shotgun (WGS) entry which is preliminary data.</text>
</comment>
<evidence type="ECO:0000256" key="4">
    <source>
        <dbReference type="ARBA" id="ARBA00023004"/>
    </source>
</evidence>
<reference evidence="7 8" key="1">
    <citation type="journal article" date="2016" name="Genome Biol. Evol.">
        <title>Divergent and convergent evolution of fungal pathogenicity.</title>
        <authorList>
            <person name="Shang Y."/>
            <person name="Xiao G."/>
            <person name="Zheng P."/>
            <person name="Cen K."/>
            <person name="Zhan S."/>
            <person name="Wang C."/>
        </authorList>
    </citation>
    <scope>NUCLEOTIDE SEQUENCE [LARGE SCALE GENOMIC DNA]</scope>
    <source>
        <strain evidence="7 8">RCEF 264</strain>
    </source>
</reference>
<evidence type="ECO:0000256" key="1">
    <source>
        <dbReference type="ARBA" id="ARBA00010617"/>
    </source>
</evidence>
<dbReference type="InterPro" id="IPR002401">
    <property type="entry name" value="Cyt_P450_E_grp-I"/>
</dbReference>
<organism evidence="7 8">
    <name type="scientific">Niveomyces insectorum RCEF 264</name>
    <dbReference type="NCBI Taxonomy" id="1081102"/>
    <lineage>
        <taxon>Eukaryota</taxon>
        <taxon>Fungi</taxon>
        <taxon>Dikarya</taxon>
        <taxon>Ascomycota</taxon>
        <taxon>Pezizomycotina</taxon>
        <taxon>Sordariomycetes</taxon>
        <taxon>Hypocreomycetidae</taxon>
        <taxon>Hypocreales</taxon>
        <taxon>Cordycipitaceae</taxon>
        <taxon>Niveomyces</taxon>
    </lineage>
</organism>
<proteinExistence type="inferred from homology"/>
<dbReference type="OrthoDB" id="1103324at2759"/>
<protein>
    <submittedName>
        <fullName evidence="7">Cytochrome p450 monooxygenase</fullName>
    </submittedName>
</protein>
<dbReference type="GO" id="GO:0005506">
    <property type="term" value="F:iron ion binding"/>
    <property type="evidence" value="ECO:0007669"/>
    <property type="project" value="InterPro"/>
</dbReference>
<keyword evidence="3 6" id="KW-0560">Oxidoreductase</keyword>
<accession>A0A167QG76</accession>
<keyword evidence="8" id="KW-1185">Reference proteome</keyword>
<evidence type="ECO:0000256" key="3">
    <source>
        <dbReference type="ARBA" id="ARBA00023002"/>
    </source>
</evidence>
<dbReference type="GO" id="GO:0020037">
    <property type="term" value="F:heme binding"/>
    <property type="evidence" value="ECO:0007669"/>
    <property type="project" value="InterPro"/>
</dbReference>
<dbReference type="EMBL" id="AZHD01000014">
    <property type="protein sequence ID" value="OAA57614.1"/>
    <property type="molecule type" value="Genomic_DNA"/>
</dbReference>
<dbReference type="PANTHER" id="PTHR46300">
    <property type="entry name" value="P450, PUTATIVE (EUROFUNG)-RELATED-RELATED"/>
    <property type="match status" value="1"/>
</dbReference>
<dbReference type="InterPro" id="IPR001128">
    <property type="entry name" value="Cyt_P450"/>
</dbReference>
<evidence type="ECO:0000313" key="7">
    <source>
        <dbReference type="EMBL" id="OAA57614.1"/>
    </source>
</evidence>
<dbReference type="PANTHER" id="PTHR46300:SF6">
    <property type="entry name" value="CYTOCHROME P450 2C30"/>
    <property type="match status" value="1"/>
</dbReference>
<keyword evidence="4 5" id="KW-0408">Iron</keyword>
<dbReference type="InterPro" id="IPR017972">
    <property type="entry name" value="Cyt_P450_CS"/>
</dbReference>
<sequence length="535" mass="61744">METITLVLLYLAVPSLIFSVFQQLLSWSKRNGGASKAKFPGPKQYPIVGRIHDLPRFSMWLKFKEWADEHGPIYQTRAVDQTFVIVSDEKIAEELLVKRGHIYSGRPQIRSLFRHKEGPNYSALMDRHDIWQRQRKWVHSAMAEAHKHHFYGHIEAETHRLLAVMVMDPAQFLDATREFCGRVMSRLAWDDATQGKTNGESADMTLHCMSVSGPITNTMTPLWHIPFPINPWKKYEVQREATQRAWWLSNFRLAKARYLRGDLPSDTWGYRYFEQVQREGNTTLEETLEQETFASCMIGFFNLVGVVTISGPLKFFQMAMALHPEWQRKAQAEVDRVCGDRMPTMADFPNLPTVRACLKETLRWRSGVPLGVPHQAERDDVYRGVEIKKNTIILACEWSINRVESKYPDPENYHPERYLEPGWPTYMEPLTKYPNFREGASMHTFGWGRRTCLGKDIVDDEMFVCGAGILWGLNLAEKLCPMTGKPVPIDSQATNSHVILEPSPFQISIKPRSPERAKQILDSYAAVREKLRVQM</sequence>
<feature type="binding site" description="axial binding residue" evidence="5">
    <location>
        <position position="452"/>
    </location>
    <ligand>
        <name>heme</name>
        <dbReference type="ChEBI" id="CHEBI:30413"/>
    </ligand>
    <ligandPart>
        <name>Fe</name>
        <dbReference type="ChEBI" id="CHEBI:18248"/>
    </ligandPart>
</feature>
<evidence type="ECO:0000313" key="8">
    <source>
        <dbReference type="Proteomes" id="UP000076874"/>
    </source>
</evidence>
<dbReference type="PROSITE" id="PS00086">
    <property type="entry name" value="CYTOCHROME_P450"/>
    <property type="match status" value="1"/>
</dbReference>
<name>A0A167QG76_9HYPO</name>